<reference evidence="1" key="1">
    <citation type="submission" date="2018-06" db="EMBL/GenBank/DDBJ databases">
        <authorList>
            <person name="Zhirakovskaya E."/>
        </authorList>
    </citation>
    <scope>NUCLEOTIDE SEQUENCE</scope>
</reference>
<evidence type="ECO:0008006" key="2">
    <source>
        <dbReference type="Google" id="ProtNLM"/>
    </source>
</evidence>
<dbReference type="SUPFAM" id="SSF51658">
    <property type="entry name" value="Xylose isomerase-like"/>
    <property type="match status" value="1"/>
</dbReference>
<proteinExistence type="predicted"/>
<sequence length="344" mass="38431">MQSTNPRLLALFQKRIDGDDALLELARLRFQQAGLGTEFYASSPEELKWLLRFRPNDTAPLTVHLPRGINLLENKYHAWIINYMTAFAGVVDGFIIHDQAEVLTPPYQAALAEIDQALRNCPRGPMLFVEYAAGLAPAVFCELHEQLQDLPRVSACIDIGHMGIYYARELYRQSHPESDICALTPASPELPGLIDDIQNTVEQVLNKVLAVVRQLAGLGKALHFHLHDGHPLSTFSPFGVADHLSFFSKIPIPFAFKGKKELATMFGPGGLEKIIAAVTALPALKPLSFTLEIHPTKDRLPLGDAAYLFNHWRIKTNAEQMNHWLSVLVENHRLLSAIINRQGR</sequence>
<dbReference type="EMBL" id="UOEX01000212">
    <property type="protein sequence ID" value="VAW37480.1"/>
    <property type="molecule type" value="Genomic_DNA"/>
</dbReference>
<evidence type="ECO:0000313" key="1">
    <source>
        <dbReference type="EMBL" id="VAW37480.1"/>
    </source>
</evidence>
<gene>
    <name evidence="1" type="ORF">MNBD_DELTA03-290</name>
</gene>
<organism evidence="1">
    <name type="scientific">hydrothermal vent metagenome</name>
    <dbReference type="NCBI Taxonomy" id="652676"/>
    <lineage>
        <taxon>unclassified sequences</taxon>
        <taxon>metagenomes</taxon>
        <taxon>ecological metagenomes</taxon>
    </lineage>
</organism>
<name>A0A3B0V9T1_9ZZZZ</name>
<protein>
    <recommendedName>
        <fullName evidence="2">Xylose isomerase-like TIM barrel domain-containing protein</fullName>
    </recommendedName>
</protein>
<dbReference type="InterPro" id="IPR036237">
    <property type="entry name" value="Xyl_isomerase-like_sf"/>
</dbReference>
<dbReference type="AlphaFoldDB" id="A0A3B0V9T1"/>
<accession>A0A3B0V9T1</accession>